<dbReference type="Proteomes" id="UP001446871">
    <property type="component" value="Unassembled WGS sequence"/>
</dbReference>
<accession>A0ABR1VL39</accession>
<organism evidence="2 3">
    <name type="scientific">Apiospora saccharicola</name>
    <dbReference type="NCBI Taxonomy" id="335842"/>
    <lineage>
        <taxon>Eukaryota</taxon>
        <taxon>Fungi</taxon>
        <taxon>Dikarya</taxon>
        <taxon>Ascomycota</taxon>
        <taxon>Pezizomycotina</taxon>
        <taxon>Sordariomycetes</taxon>
        <taxon>Xylariomycetidae</taxon>
        <taxon>Amphisphaeriales</taxon>
        <taxon>Apiosporaceae</taxon>
        <taxon>Apiospora</taxon>
    </lineage>
</organism>
<dbReference type="EMBL" id="JAQQWM010000003">
    <property type="protein sequence ID" value="KAK8071940.1"/>
    <property type="molecule type" value="Genomic_DNA"/>
</dbReference>
<keyword evidence="3" id="KW-1185">Reference proteome</keyword>
<name>A0ABR1VL39_9PEZI</name>
<sequence length="165" mass="17525">MRTNWCSHTGGWGSTAPSTPFCSYELGLLWAARSVEKGVAAASRATTQEAGTSGCSEATYRVLDLRQLRKALRPSHRASGEGARPGSGVLAGAYRVELGAGRQADGDGEGSSPDPPSRLLPLYPSSRPRRSSATRSPFNRRYQRGALLGPVRAARCALWHQAISG</sequence>
<gene>
    <name evidence="2" type="ORF">PG996_005288</name>
</gene>
<evidence type="ECO:0000256" key="1">
    <source>
        <dbReference type="SAM" id="MobiDB-lite"/>
    </source>
</evidence>
<reference evidence="2 3" key="1">
    <citation type="submission" date="2023-01" db="EMBL/GenBank/DDBJ databases">
        <title>Analysis of 21 Apiospora genomes using comparative genomics revels a genus with tremendous synthesis potential of carbohydrate active enzymes and secondary metabolites.</title>
        <authorList>
            <person name="Sorensen T."/>
        </authorList>
    </citation>
    <scope>NUCLEOTIDE SEQUENCE [LARGE SCALE GENOMIC DNA]</scope>
    <source>
        <strain evidence="2 3">CBS 83171</strain>
    </source>
</reference>
<feature type="region of interest" description="Disordered" evidence="1">
    <location>
        <begin position="100"/>
        <end position="138"/>
    </location>
</feature>
<proteinExistence type="predicted"/>
<protein>
    <submittedName>
        <fullName evidence="2">Uncharacterized protein</fullName>
    </submittedName>
</protein>
<evidence type="ECO:0000313" key="3">
    <source>
        <dbReference type="Proteomes" id="UP001446871"/>
    </source>
</evidence>
<evidence type="ECO:0000313" key="2">
    <source>
        <dbReference type="EMBL" id="KAK8071940.1"/>
    </source>
</evidence>
<comment type="caution">
    <text evidence="2">The sequence shown here is derived from an EMBL/GenBank/DDBJ whole genome shotgun (WGS) entry which is preliminary data.</text>
</comment>